<comment type="similarity">
    <text evidence="1">Belongs to the UPF0047 family.</text>
</comment>
<dbReference type="STRING" id="1799789.AX660_14790"/>
<dbReference type="NCBIfam" id="TIGR00149">
    <property type="entry name" value="TIGR00149_YjbQ"/>
    <property type="match status" value="1"/>
</dbReference>
<dbReference type="Gene3D" id="2.60.120.460">
    <property type="entry name" value="YjbQ-like"/>
    <property type="match status" value="1"/>
</dbReference>
<evidence type="ECO:0000313" key="2">
    <source>
        <dbReference type="EMBL" id="KXI29398.1"/>
    </source>
</evidence>
<keyword evidence="3" id="KW-1185">Reference proteome</keyword>
<dbReference type="InterPro" id="IPR001602">
    <property type="entry name" value="UPF0047_YjbQ-like"/>
</dbReference>
<dbReference type="PANTHER" id="PTHR30615">
    <property type="entry name" value="UNCHARACTERIZED PROTEIN YJBQ-RELATED"/>
    <property type="match status" value="1"/>
</dbReference>
<organism evidence="2 3">
    <name type="scientific">Paraglaciecola hydrolytica</name>
    <dbReference type="NCBI Taxonomy" id="1799789"/>
    <lineage>
        <taxon>Bacteria</taxon>
        <taxon>Pseudomonadati</taxon>
        <taxon>Pseudomonadota</taxon>
        <taxon>Gammaproteobacteria</taxon>
        <taxon>Alteromonadales</taxon>
        <taxon>Alteromonadaceae</taxon>
        <taxon>Paraglaciecola</taxon>
    </lineage>
</organism>
<sequence length="144" mass="16203">MWYQTELTLKAKPRGFHLISDEIVRQLPELRSVSVGLIQVFIKHTSASLTINENADPTVRGDFERFFNHAVPENEPYYQHLDEGSDDMPAHLKSSILGSNVTIPITNGRLNMGIWQGIYLCEHRNHGGARTVVVTIQGKAEASY</sequence>
<dbReference type="PANTHER" id="PTHR30615:SF8">
    <property type="entry name" value="UPF0047 PROTEIN C4A8.02C"/>
    <property type="match status" value="1"/>
</dbReference>
<dbReference type="EMBL" id="LSNE01000005">
    <property type="protein sequence ID" value="KXI29398.1"/>
    <property type="molecule type" value="Genomic_DNA"/>
</dbReference>
<comment type="caution">
    <text evidence="2">The sequence shown here is derived from an EMBL/GenBank/DDBJ whole genome shotgun (WGS) entry which is preliminary data.</text>
</comment>
<name>A0A136A2C6_9ALTE</name>
<accession>A0A136A2C6</accession>
<dbReference type="PIRSF" id="PIRSF004681">
    <property type="entry name" value="UCP004681"/>
    <property type="match status" value="1"/>
</dbReference>
<gene>
    <name evidence="2" type="ORF">AX660_14790</name>
</gene>
<evidence type="ECO:0000256" key="1">
    <source>
        <dbReference type="ARBA" id="ARBA00005534"/>
    </source>
</evidence>
<dbReference type="InterPro" id="IPR035917">
    <property type="entry name" value="YjbQ-like_sf"/>
</dbReference>
<reference evidence="3" key="1">
    <citation type="submission" date="2016-02" db="EMBL/GenBank/DDBJ databases">
        <authorList>
            <person name="Schultz-Johansen M."/>
            <person name="Glaring M.A."/>
            <person name="Bech P.K."/>
            <person name="Stougaard P."/>
        </authorList>
    </citation>
    <scope>NUCLEOTIDE SEQUENCE [LARGE SCALE GENOMIC DNA]</scope>
    <source>
        <strain evidence="3">S66</strain>
    </source>
</reference>
<proteinExistence type="inferred from homology"/>
<dbReference type="AlphaFoldDB" id="A0A136A2C6"/>
<dbReference type="SUPFAM" id="SSF111038">
    <property type="entry name" value="YjbQ-like"/>
    <property type="match status" value="1"/>
</dbReference>
<dbReference type="Proteomes" id="UP000070299">
    <property type="component" value="Unassembled WGS sequence"/>
</dbReference>
<dbReference type="RefSeq" id="WP_068376804.1">
    <property type="nucleotide sequence ID" value="NZ_LSNE01000005.1"/>
</dbReference>
<evidence type="ECO:0000313" key="3">
    <source>
        <dbReference type="Proteomes" id="UP000070299"/>
    </source>
</evidence>
<dbReference type="OrthoDB" id="9801725at2"/>
<protein>
    <recommendedName>
        <fullName evidence="4">Secondary thiamine-phosphate synthase</fullName>
    </recommendedName>
</protein>
<evidence type="ECO:0008006" key="4">
    <source>
        <dbReference type="Google" id="ProtNLM"/>
    </source>
</evidence>
<dbReference type="Pfam" id="PF01894">
    <property type="entry name" value="YjbQ"/>
    <property type="match status" value="1"/>
</dbReference>